<dbReference type="Proteomes" id="UP000680348">
    <property type="component" value="Unassembled WGS sequence"/>
</dbReference>
<name>A0A942I3C1_9HYPH</name>
<keyword evidence="3" id="KW-1185">Reference proteome</keyword>
<accession>A0A942I3C1</accession>
<evidence type="ECO:0000259" key="1">
    <source>
        <dbReference type="SMART" id="SM00849"/>
    </source>
</evidence>
<dbReference type="GO" id="GO:0042781">
    <property type="term" value="F:3'-tRNA processing endoribonuclease activity"/>
    <property type="evidence" value="ECO:0007669"/>
    <property type="project" value="TreeGrafter"/>
</dbReference>
<evidence type="ECO:0000313" key="2">
    <source>
        <dbReference type="EMBL" id="MBS3650103.1"/>
    </source>
</evidence>
<dbReference type="CDD" id="cd07715">
    <property type="entry name" value="TaR3-like_MBL-fold"/>
    <property type="match status" value="1"/>
</dbReference>
<dbReference type="Gene3D" id="3.60.15.10">
    <property type="entry name" value="Ribonuclease Z/Hydroxyacylglutathione hydrolase-like"/>
    <property type="match status" value="1"/>
</dbReference>
<organism evidence="2 3">
    <name type="scientific">Pseudaminobacter soli</name>
    <name type="common">ex Zhang et al. 2022</name>
    <dbReference type="NCBI Taxonomy" id="2831468"/>
    <lineage>
        <taxon>Bacteria</taxon>
        <taxon>Pseudomonadati</taxon>
        <taxon>Pseudomonadota</taxon>
        <taxon>Alphaproteobacteria</taxon>
        <taxon>Hyphomicrobiales</taxon>
        <taxon>Phyllobacteriaceae</taxon>
        <taxon>Pseudaminobacter</taxon>
    </lineage>
</organism>
<dbReference type="Pfam" id="PF12706">
    <property type="entry name" value="Lactamase_B_2"/>
    <property type="match status" value="1"/>
</dbReference>
<comment type="caution">
    <text evidence="2">The sequence shown here is derived from an EMBL/GenBank/DDBJ whole genome shotgun (WGS) entry which is preliminary data.</text>
</comment>
<gene>
    <name evidence="2" type="ORF">KEU06_15935</name>
</gene>
<dbReference type="PANTHER" id="PTHR46018:SF2">
    <property type="entry name" value="ZINC PHOSPHODIESTERASE ELAC PROTEIN 1"/>
    <property type="match status" value="1"/>
</dbReference>
<dbReference type="SMART" id="SM00849">
    <property type="entry name" value="Lactamase_B"/>
    <property type="match status" value="1"/>
</dbReference>
<dbReference type="PANTHER" id="PTHR46018">
    <property type="entry name" value="ZINC PHOSPHODIESTERASE ELAC PROTEIN 1"/>
    <property type="match status" value="1"/>
</dbReference>
<dbReference type="SUPFAM" id="SSF56281">
    <property type="entry name" value="Metallo-hydrolase/oxidoreductase"/>
    <property type="match status" value="1"/>
</dbReference>
<dbReference type="InterPro" id="IPR036866">
    <property type="entry name" value="RibonucZ/Hydroxyglut_hydro"/>
</dbReference>
<feature type="domain" description="Metallo-beta-lactamase" evidence="1">
    <location>
        <begin position="69"/>
        <end position="280"/>
    </location>
</feature>
<dbReference type="AlphaFoldDB" id="A0A942I3C1"/>
<reference evidence="2" key="1">
    <citation type="submission" date="2021-04" db="EMBL/GenBank/DDBJ databases">
        <title>Pseudaminobacter soli sp. nov., isolated from paddy soil contaminated by heavy metals.</title>
        <authorList>
            <person name="Zhang K."/>
        </authorList>
    </citation>
    <scope>NUCLEOTIDE SEQUENCE</scope>
    <source>
        <strain evidence="2">19-2017</strain>
    </source>
</reference>
<proteinExistence type="predicted"/>
<dbReference type="EMBL" id="JAGWCR010000008">
    <property type="protein sequence ID" value="MBS3650103.1"/>
    <property type="molecule type" value="Genomic_DNA"/>
</dbReference>
<sequence length="324" mass="34865">MGATPASSQAASCVLPKAAPVRSLRAVDASRTQSPAEAAGRDDSLQVRIWGARGSVPVSGSEFRRYGGNTACVEVSCGGRTLLFDAGTGIKPAGIQLLKEGVREVHLFFTHFHYDHVQGFPFFAPLYDCAIGVQIWSGLTEVMTTEEMLRELMQPPWFPVGIGICSASLDARDLKAGDVLNPWPEVTIRTARLNHPGGCIGYRVEFGGRAVALVFDTEHVEGKPDANVLSLIEKADLVLYDAAYTDEEMAKYRGFGHSSWQEGVRLCKAAGARRLGLFHHDPFRTDAALAKIEAKAKAEFPGAFAARDGQSIEIASAEAKQATA</sequence>
<dbReference type="InterPro" id="IPR001279">
    <property type="entry name" value="Metallo-B-lactamas"/>
</dbReference>
<evidence type="ECO:0000313" key="3">
    <source>
        <dbReference type="Proteomes" id="UP000680348"/>
    </source>
</evidence>
<protein>
    <submittedName>
        <fullName evidence="2">MBL fold metallo-hydrolase</fullName>
    </submittedName>
</protein>